<accession>A0A084R237</accession>
<dbReference type="Proteomes" id="UP000028524">
    <property type="component" value="Unassembled WGS sequence"/>
</dbReference>
<reference evidence="2 3" key="1">
    <citation type="journal article" date="2014" name="BMC Genomics">
        <title>Comparative genome sequencing reveals chemotype-specific gene clusters in the toxigenic black mold Stachybotrys.</title>
        <authorList>
            <person name="Semeiks J."/>
            <person name="Borek D."/>
            <person name="Otwinowski Z."/>
            <person name="Grishin N.V."/>
        </authorList>
    </citation>
    <scope>NUCLEOTIDE SEQUENCE [LARGE SCALE GENOMIC DNA]</scope>
    <source>
        <strain evidence="2 3">IBT 40285</strain>
    </source>
</reference>
<comment type="similarity">
    <text evidence="1">Belongs to the asaB hydroxylase/desaturase family.</text>
</comment>
<evidence type="ECO:0000313" key="3">
    <source>
        <dbReference type="Proteomes" id="UP000028524"/>
    </source>
</evidence>
<dbReference type="EMBL" id="KL659244">
    <property type="protein sequence ID" value="KFA70272.1"/>
    <property type="molecule type" value="Genomic_DNA"/>
</dbReference>
<dbReference type="AlphaFoldDB" id="A0A084R237"/>
<evidence type="ECO:0000313" key="2">
    <source>
        <dbReference type="EMBL" id="KFA70272.1"/>
    </source>
</evidence>
<dbReference type="OMA" id="HEWFYLS"/>
<keyword evidence="3" id="KW-1185">Reference proteome</keyword>
<organism evidence="2 3">
    <name type="scientific">Stachybotrys chlorohalonatus (strain IBT 40285)</name>
    <dbReference type="NCBI Taxonomy" id="1283841"/>
    <lineage>
        <taxon>Eukaryota</taxon>
        <taxon>Fungi</taxon>
        <taxon>Dikarya</taxon>
        <taxon>Ascomycota</taxon>
        <taxon>Pezizomycotina</taxon>
        <taxon>Sordariomycetes</taxon>
        <taxon>Hypocreomycetidae</taxon>
        <taxon>Hypocreales</taxon>
        <taxon>Stachybotryaceae</taxon>
        <taxon>Stachybotrys</taxon>
    </lineage>
</organism>
<proteinExistence type="inferred from homology"/>
<sequence length="280" mass="32361">MTEVVTASIRYVQRDENRWTSEKPYILHYDAPEGFPQNNFTIQSYSGIQIQNLRSAGLSYEEHGLAIAPLGNSGWDPALFDDDDWIEQTYLPELHRSVCKALGAKDMTVFDWMLRKRAASFPERNQDEVNVEAVQPSLSAHIDYTTKELDGRLDQYFGDKKESFMKREYHVINIWRPLSGPCRDFPMAYLDPKSVDRDADLFAVDEVFPNVANEVYQVYHNPNHKWYYVPDQLESEIVIFNAYDSKKGQANAVPHCSFDLGELRSGPPRQSIEVRAFVFF</sequence>
<dbReference type="NCBIfam" id="NF041278">
    <property type="entry name" value="CmcJ_NvfI_EfuI"/>
    <property type="match status" value="1"/>
</dbReference>
<dbReference type="PANTHER" id="PTHR34598">
    <property type="entry name" value="BLL6449 PROTEIN"/>
    <property type="match status" value="1"/>
</dbReference>
<name>A0A084R237_STAC4</name>
<protein>
    <submittedName>
        <fullName evidence="2">Uncharacterized protein</fullName>
    </submittedName>
</protein>
<dbReference type="HOGENOM" id="CLU_042688_2_0_1"/>
<dbReference type="InterPro" id="IPR044053">
    <property type="entry name" value="AsaB-like"/>
</dbReference>
<dbReference type="OrthoDB" id="412788at2759"/>
<evidence type="ECO:0000256" key="1">
    <source>
        <dbReference type="ARBA" id="ARBA00023604"/>
    </source>
</evidence>
<dbReference type="InParanoid" id="A0A084R237"/>
<dbReference type="GO" id="GO:0016491">
    <property type="term" value="F:oxidoreductase activity"/>
    <property type="evidence" value="ECO:0007669"/>
    <property type="project" value="InterPro"/>
</dbReference>
<dbReference type="PANTHER" id="PTHR34598:SF3">
    <property type="entry name" value="OXIDOREDUCTASE AN1597"/>
    <property type="match status" value="1"/>
</dbReference>
<gene>
    <name evidence="2" type="ORF">S40285_08211</name>
</gene>
<dbReference type="STRING" id="1283841.A0A084R237"/>